<proteinExistence type="predicted"/>
<accession>A0A164ZW90</accession>
<dbReference type="EMBL" id="KV407465">
    <property type="protein sequence ID" value="KZF19613.1"/>
    <property type="molecule type" value="Genomic_DNA"/>
</dbReference>
<protein>
    <submittedName>
        <fullName evidence="2">Uncharacterized protein</fullName>
    </submittedName>
</protein>
<name>A0A164ZW90_XYLHT</name>
<sequence length="162" mass="18402">MASRPSFEDLKPFLVAENVFVFLPPVIPDSSTKLEYFLSYTANERVDQTAQFLLVDILATQAWEIHAWPGKNTILTDEDFQQLIEDFCSEHTASKTTRIRELEQDGEAVDEVSLIQIPDRIQDPQKPSTQGSSIKTTPMTPPNQGNKGRRISAPFRYYRPGK</sequence>
<feature type="compositionally biased region" description="Polar residues" evidence="1">
    <location>
        <begin position="125"/>
        <end position="146"/>
    </location>
</feature>
<evidence type="ECO:0000313" key="3">
    <source>
        <dbReference type="Proteomes" id="UP000076632"/>
    </source>
</evidence>
<organism evidence="2 3">
    <name type="scientific">Xylona heveae (strain CBS 132557 / TC161)</name>
    <dbReference type="NCBI Taxonomy" id="1328760"/>
    <lineage>
        <taxon>Eukaryota</taxon>
        <taxon>Fungi</taxon>
        <taxon>Dikarya</taxon>
        <taxon>Ascomycota</taxon>
        <taxon>Pezizomycotina</taxon>
        <taxon>Xylonomycetes</taxon>
        <taxon>Xylonales</taxon>
        <taxon>Xylonaceae</taxon>
        <taxon>Xylona</taxon>
    </lineage>
</organism>
<keyword evidence="3" id="KW-1185">Reference proteome</keyword>
<dbReference type="AlphaFoldDB" id="A0A164ZW90"/>
<dbReference type="Proteomes" id="UP000076632">
    <property type="component" value="Unassembled WGS sequence"/>
</dbReference>
<feature type="region of interest" description="Disordered" evidence="1">
    <location>
        <begin position="118"/>
        <end position="162"/>
    </location>
</feature>
<evidence type="ECO:0000313" key="2">
    <source>
        <dbReference type="EMBL" id="KZF19613.1"/>
    </source>
</evidence>
<evidence type="ECO:0000256" key="1">
    <source>
        <dbReference type="SAM" id="MobiDB-lite"/>
    </source>
</evidence>
<dbReference type="InParanoid" id="A0A164ZW90"/>
<gene>
    <name evidence="2" type="ORF">L228DRAFT_285560</name>
</gene>
<dbReference type="GeneID" id="28901488"/>
<reference evidence="2 3" key="1">
    <citation type="journal article" date="2016" name="Fungal Biol.">
        <title>The genome of Xylona heveae provides a window into fungal endophytism.</title>
        <authorList>
            <person name="Gazis R."/>
            <person name="Kuo A."/>
            <person name="Riley R."/>
            <person name="LaButti K."/>
            <person name="Lipzen A."/>
            <person name="Lin J."/>
            <person name="Amirebrahimi M."/>
            <person name="Hesse C.N."/>
            <person name="Spatafora J.W."/>
            <person name="Henrissat B."/>
            <person name="Hainaut M."/>
            <person name="Grigoriev I.V."/>
            <person name="Hibbett D.S."/>
        </authorList>
    </citation>
    <scope>NUCLEOTIDE SEQUENCE [LARGE SCALE GENOMIC DNA]</scope>
    <source>
        <strain evidence="2 3">TC161</strain>
    </source>
</reference>
<dbReference type="RefSeq" id="XP_018185168.1">
    <property type="nucleotide sequence ID" value="XM_018336351.1"/>
</dbReference>